<reference evidence="4" key="1">
    <citation type="submission" date="2019-03" db="EMBL/GenBank/DDBJ databases">
        <authorList>
            <person name="Mank J."/>
            <person name="Almeida P."/>
        </authorList>
    </citation>
    <scope>NUCLEOTIDE SEQUENCE</scope>
    <source>
        <strain evidence="4">78183</strain>
    </source>
</reference>
<dbReference type="SUPFAM" id="SSF52540">
    <property type="entry name" value="P-loop containing nucleoside triphosphate hydrolases"/>
    <property type="match status" value="2"/>
</dbReference>
<proteinExistence type="inferred from homology"/>
<gene>
    <name evidence="4" type="ORF">SVIM_LOCUS77603</name>
</gene>
<dbReference type="Gene3D" id="3.40.50.300">
    <property type="entry name" value="P-loop containing nucleotide triphosphate hydrolases"/>
    <property type="match status" value="2"/>
</dbReference>
<dbReference type="InterPro" id="IPR027417">
    <property type="entry name" value="P-loop_NTPase"/>
</dbReference>
<comment type="similarity">
    <text evidence="1">Belongs to the sulfotransferase 1 family.</text>
</comment>
<dbReference type="AlphaFoldDB" id="A0A6N2KGY7"/>
<dbReference type="EMBL" id="CAADRP010000335">
    <property type="protein sequence ID" value="VFU26978.1"/>
    <property type="molecule type" value="Genomic_DNA"/>
</dbReference>
<name>A0A6N2KGY7_SALVM</name>
<dbReference type="Pfam" id="PF00685">
    <property type="entry name" value="Sulfotransfer_1"/>
    <property type="match status" value="2"/>
</dbReference>
<protein>
    <recommendedName>
        <fullName evidence="3">Sulfotransferase domain-containing protein</fullName>
    </recommendedName>
</protein>
<evidence type="ECO:0000313" key="4">
    <source>
        <dbReference type="EMBL" id="VFU26978.1"/>
    </source>
</evidence>
<feature type="domain" description="Sulfotransferase" evidence="3">
    <location>
        <begin position="413"/>
        <end position="648"/>
    </location>
</feature>
<evidence type="ECO:0000256" key="1">
    <source>
        <dbReference type="ARBA" id="ARBA00005771"/>
    </source>
</evidence>
<evidence type="ECO:0000256" key="2">
    <source>
        <dbReference type="ARBA" id="ARBA00022679"/>
    </source>
</evidence>
<organism evidence="4">
    <name type="scientific">Salix viminalis</name>
    <name type="common">Common osier</name>
    <name type="synonym">Basket willow</name>
    <dbReference type="NCBI Taxonomy" id="40686"/>
    <lineage>
        <taxon>Eukaryota</taxon>
        <taxon>Viridiplantae</taxon>
        <taxon>Streptophyta</taxon>
        <taxon>Embryophyta</taxon>
        <taxon>Tracheophyta</taxon>
        <taxon>Spermatophyta</taxon>
        <taxon>Magnoliopsida</taxon>
        <taxon>eudicotyledons</taxon>
        <taxon>Gunneridae</taxon>
        <taxon>Pentapetalae</taxon>
        <taxon>rosids</taxon>
        <taxon>fabids</taxon>
        <taxon>Malpighiales</taxon>
        <taxon>Salicaceae</taxon>
        <taxon>Saliceae</taxon>
        <taxon>Salix</taxon>
    </lineage>
</organism>
<keyword evidence="2" id="KW-0808">Transferase</keyword>
<evidence type="ECO:0000259" key="3">
    <source>
        <dbReference type="Pfam" id="PF00685"/>
    </source>
</evidence>
<accession>A0A6N2KGY7</accession>
<sequence length="652" mass="74192">MESSFPSTQNLGFCESAEGKNEAKSYKEMISTFPRVQRWSCYEGFWYFPMFLEGLMSAQDQFIPQSTDIFITSCPKTGTTWLKALTFAICTRSRLSGSSASSLLTKVPHDCVPLLEYDFAQNPMKRDRAVPLVSTHVPYSSLPKSVVSSCCKMIYICRDAKDAFVSLWHFIADLQRSKNVEPLSLEEAFELFCSGISSYGPYWDHVLGYWRASVELPEKILFLTYEEMKKDTASHVKKLAEFMGCSFTLEEEEEGEVQKIISMCSFEKLSNLDVNKNGKHRADTSFAMKNSVFFRKGEIGDWANYLTPEMGARLDDIMEQKLKGSGLKLPSGFIKSCYQHLVKQQLYVRKNNTHSVHLLYFASKGGNEAKSYKEMISTFPRVQWWSYYEGFWYHSMFLEGIMSAQDHFIPQSTDIFITSSPKTGNDLAQSPHIAICTRSRLSGSSASALLTKMPHDCVPVMEYHRAQNPMKRDCAVPLVSTHIPYSSLPKSLVSSCCKMIYICRDAKDAFVSLWHFIAEMERSRNVEPLSLEEAFELFCSGISGYGPYWDHVLGYWRASLEFPEKVLFLTYEEMKKDTAAHVKKLAEFMGCSFTLEEEEEGEVQKIVSVCSFDKLSSLEVNKNGTHSLDTLIDVKNSAFFRKGEIGDWGQIT</sequence>
<dbReference type="GO" id="GO:0008146">
    <property type="term" value="F:sulfotransferase activity"/>
    <property type="evidence" value="ECO:0007669"/>
    <property type="project" value="InterPro"/>
</dbReference>
<feature type="domain" description="Sulfotransferase" evidence="3">
    <location>
        <begin position="67"/>
        <end position="326"/>
    </location>
</feature>
<dbReference type="PANTHER" id="PTHR11783">
    <property type="entry name" value="SULFOTRANSFERASE SULT"/>
    <property type="match status" value="1"/>
</dbReference>
<dbReference type="InterPro" id="IPR000863">
    <property type="entry name" value="Sulfotransferase_dom"/>
</dbReference>